<evidence type="ECO:0008006" key="3">
    <source>
        <dbReference type="Google" id="ProtNLM"/>
    </source>
</evidence>
<dbReference type="Proteomes" id="UP001165136">
    <property type="component" value="Unassembled WGS sequence"/>
</dbReference>
<gene>
    <name evidence="1" type="ORF">Atai01_69380</name>
</gene>
<evidence type="ECO:0000313" key="2">
    <source>
        <dbReference type="Proteomes" id="UP001165136"/>
    </source>
</evidence>
<accession>A0A9W6R758</accession>
<proteinExistence type="predicted"/>
<comment type="caution">
    <text evidence="1">The sequence shown here is derived from an EMBL/GenBank/DDBJ whole genome shotgun (WGS) entry which is preliminary data.</text>
</comment>
<dbReference type="EMBL" id="BSTI01000022">
    <property type="protein sequence ID" value="GLY70319.1"/>
    <property type="molecule type" value="Genomic_DNA"/>
</dbReference>
<protein>
    <recommendedName>
        <fullName evidence="3">DUF4231 domain-containing protein</fullName>
    </recommendedName>
</protein>
<organism evidence="1 2">
    <name type="scientific">Amycolatopsis taiwanensis</name>
    <dbReference type="NCBI Taxonomy" id="342230"/>
    <lineage>
        <taxon>Bacteria</taxon>
        <taxon>Bacillati</taxon>
        <taxon>Actinomycetota</taxon>
        <taxon>Actinomycetes</taxon>
        <taxon>Pseudonocardiales</taxon>
        <taxon>Pseudonocardiaceae</taxon>
        <taxon>Amycolatopsis</taxon>
    </lineage>
</organism>
<evidence type="ECO:0000313" key="1">
    <source>
        <dbReference type="EMBL" id="GLY70319.1"/>
    </source>
</evidence>
<sequence length="167" mass="19247">MNHTPDSDRSNTGSGRYQEYAKLVDRELRTHRDRCRRLAYRHRIWFRTSGMAVIVFSIALPAVTNIDIPARNVLITTLASLIAGLSALRAFYLWDRRWRLYRSQDTAMTALLTRWELGVIRISGAAPPDAAERVHELTEKVLEEARELVNAQYDEFFATIAWPQRSG</sequence>
<dbReference type="NCBIfam" id="NF033634">
    <property type="entry name" value="SLATT_1"/>
    <property type="match status" value="1"/>
</dbReference>
<reference evidence="1" key="1">
    <citation type="submission" date="2023-03" db="EMBL/GenBank/DDBJ databases">
        <title>Amycolatopsis taiwanensis NBRC 103393.</title>
        <authorList>
            <person name="Ichikawa N."/>
            <person name="Sato H."/>
            <person name="Tonouchi N."/>
        </authorList>
    </citation>
    <scope>NUCLEOTIDE SEQUENCE</scope>
    <source>
        <strain evidence="1">NBRC 103393</strain>
    </source>
</reference>
<keyword evidence="2" id="KW-1185">Reference proteome</keyword>
<name>A0A9W6R758_9PSEU</name>
<dbReference type="AlphaFoldDB" id="A0A9W6R758"/>